<dbReference type="HAMAP" id="MF_01309_B">
    <property type="entry name" value="Ribosomal_uS3_B"/>
    <property type="match status" value="1"/>
</dbReference>
<dbReference type="SUPFAM" id="SSF54821">
    <property type="entry name" value="Ribosomal protein S3 C-terminal domain"/>
    <property type="match status" value="1"/>
</dbReference>
<evidence type="ECO:0000256" key="5">
    <source>
        <dbReference type="ARBA" id="ARBA00023274"/>
    </source>
</evidence>
<dbReference type="GO" id="GO:0022627">
    <property type="term" value="C:cytosolic small ribosomal subunit"/>
    <property type="evidence" value="ECO:0007669"/>
    <property type="project" value="TreeGrafter"/>
</dbReference>
<organism evidence="12 13">
    <name type="scientific">Limihaloglobus sulfuriphilus</name>
    <dbReference type="NCBI Taxonomy" id="1851148"/>
    <lineage>
        <taxon>Bacteria</taxon>
        <taxon>Pseudomonadati</taxon>
        <taxon>Planctomycetota</taxon>
        <taxon>Phycisphaerae</taxon>
        <taxon>Sedimentisphaerales</taxon>
        <taxon>Sedimentisphaeraceae</taxon>
        <taxon>Limihaloglobus</taxon>
    </lineage>
</organism>
<dbReference type="InterPro" id="IPR004087">
    <property type="entry name" value="KH_dom"/>
</dbReference>
<dbReference type="PROSITE" id="PS00548">
    <property type="entry name" value="RIBOSOMAL_S3"/>
    <property type="match status" value="1"/>
</dbReference>
<dbReference type="Gene3D" id="3.30.300.20">
    <property type="match status" value="1"/>
</dbReference>
<dbReference type="PANTHER" id="PTHR11760:SF19">
    <property type="entry name" value="SMALL RIBOSOMAL SUBUNIT PROTEIN US3C"/>
    <property type="match status" value="1"/>
</dbReference>
<evidence type="ECO:0000256" key="3">
    <source>
        <dbReference type="ARBA" id="ARBA00022884"/>
    </source>
</evidence>
<feature type="region of interest" description="Disordered" evidence="10">
    <location>
        <begin position="215"/>
        <end position="249"/>
    </location>
</feature>
<dbReference type="InterPro" id="IPR015946">
    <property type="entry name" value="KH_dom-like_a/b"/>
</dbReference>
<dbReference type="Gene3D" id="3.30.1140.32">
    <property type="entry name" value="Ribosomal protein S3, C-terminal domain"/>
    <property type="match status" value="1"/>
</dbReference>
<protein>
    <recommendedName>
        <fullName evidence="7 8">Small ribosomal subunit protein uS3</fullName>
    </recommendedName>
</protein>
<dbReference type="GO" id="GO:0006412">
    <property type="term" value="P:translation"/>
    <property type="evidence" value="ECO:0007669"/>
    <property type="project" value="UniProtKB-UniRule"/>
</dbReference>
<dbReference type="PROSITE" id="PS50823">
    <property type="entry name" value="KH_TYPE_2"/>
    <property type="match status" value="1"/>
</dbReference>
<keyword evidence="3 8" id="KW-0694">RNA-binding</keyword>
<reference evidence="13" key="1">
    <citation type="submission" date="2017-02" db="EMBL/GenBank/DDBJ databases">
        <title>Comparative genomics and description of representatives of a novel lineage of planctomycetes thriving in anoxic sediments.</title>
        <authorList>
            <person name="Spring S."/>
            <person name="Bunk B."/>
            <person name="Sproer C."/>
        </authorList>
    </citation>
    <scope>NUCLEOTIDE SEQUENCE [LARGE SCALE GENOMIC DNA]</scope>
    <source>
        <strain evidence="13">SM-Chi-D1</strain>
    </source>
</reference>
<dbReference type="GO" id="GO:0003729">
    <property type="term" value="F:mRNA binding"/>
    <property type="evidence" value="ECO:0007669"/>
    <property type="project" value="UniProtKB-UniRule"/>
</dbReference>
<dbReference type="OrthoDB" id="9806396at2"/>
<dbReference type="GO" id="GO:0019843">
    <property type="term" value="F:rRNA binding"/>
    <property type="evidence" value="ECO:0007669"/>
    <property type="project" value="UniProtKB-UniRule"/>
</dbReference>
<dbReference type="InterPro" id="IPR004044">
    <property type="entry name" value="KH_dom_type_2"/>
</dbReference>
<comment type="function">
    <text evidence="6 8">Binds the lower part of the 30S subunit head. Binds mRNA in the 70S ribosome, positioning it for translation.</text>
</comment>
<dbReference type="InterPro" id="IPR057258">
    <property type="entry name" value="Ribosomal_uS3"/>
</dbReference>
<evidence type="ECO:0000256" key="1">
    <source>
        <dbReference type="ARBA" id="ARBA00010761"/>
    </source>
</evidence>
<keyword evidence="5 8" id="KW-0687">Ribonucleoprotein</keyword>
<dbReference type="FunFam" id="3.30.300.20:FF:000001">
    <property type="entry name" value="30S ribosomal protein S3"/>
    <property type="match status" value="1"/>
</dbReference>
<dbReference type="EMBL" id="CP019646">
    <property type="protein sequence ID" value="AQQ72050.1"/>
    <property type="molecule type" value="Genomic_DNA"/>
</dbReference>
<sequence>MGQKTSPIGFRTGITLDWQSTWYAPKANYGEFLVEDKKVRDFVDKKFNQQPPYAAVSKIEIARTRNEVKVILHTGRPGMVIGPKGAEVDVLREQLEELIDRKVNVNVVEIADPNLDAKLVADGIAQQFQRRAPFRRVMKMQCENIMNSGALGCKIMCSGRLGGAEMARRETQKLGSIPLQTLDANVDYASSTSFTTYGAIGVKVWIYKGKFGEEIQPQARPQRGGRKGGPRRQRKGGGRDFQGGNKSNN</sequence>
<feature type="compositionally biased region" description="Basic residues" evidence="10">
    <location>
        <begin position="223"/>
        <end position="236"/>
    </location>
</feature>
<evidence type="ECO:0000256" key="2">
    <source>
        <dbReference type="ARBA" id="ARBA00022730"/>
    </source>
</evidence>
<dbReference type="CDD" id="cd02412">
    <property type="entry name" value="KH-II_30S_S3"/>
    <property type="match status" value="1"/>
</dbReference>
<dbReference type="InterPro" id="IPR001351">
    <property type="entry name" value="Ribosomal_uS3_C"/>
</dbReference>
<dbReference type="Pfam" id="PF00189">
    <property type="entry name" value="Ribosomal_S3_C"/>
    <property type="match status" value="1"/>
</dbReference>
<keyword evidence="4 8" id="KW-0689">Ribosomal protein</keyword>
<evidence type="ECO:0000313" key="13">
    <source>
        <dbReference type="Proteomes" id="UP000188181"/>
    </source>
</evidence>
<accession>A0A1Q2MH84</accession>
<comment type="subunit">
    <text evidence="8">Part of the 30S ribosomal subunit. Forms a tight complex with proteins S10 and S14.</text>
</comment>
<dbReference type="SMART" id="SM00322">
    <property type="entry name" value="KH"/>
    <property type="match status" value="1"/>
</dbReference>
<keyword evidence="13" id="KW-1185">Reference proteome</keyword>
<gene>
    <name evidence="8 12" type="primary">rpsC</name>
    <name evidence="12" type="ORF">SMSP2_02429</name>
</gene>
<dbReference type="AlphaFoldDB" id="A0A1Q2MH84"/>
<dbReference type="RefSeq" id="WP_146684282.1">
    <property type="nucleotide sequence ID" value="NZ_CP019646.1"/>
</dbReference>
<evidence type="ECO:0000256" key="4">
    <source>
        <dbReference type="ARBA" id="ARBA00022980"/>
    </source>
</evidence>
<dbReference type="InterPro" id="IPR018280">
    <property type="entry name" value="Ribosomal_uS3_CS"/>
</dbReference>
<dbReference type="InterPro" id="IPR009019">
    <property type="entry name" value="KH_sf_prok-type"/>
</dbReference>
<dbReference type="InterPro" id="IPR036419">
    <property type="entry name" value="Ribosomal_S3_C_sf"/>
</dbReference>
<dbReference type="SUPFAM" id="SSF54814">
    <property type="entry name" value="Prokaryotic type KH domain (KH-domain type II)"/>
    <property type="match status" value="1"/>
</dbReference>
<dbReference type="Pfam" id="PF07650">
    <property type="entry name" value="KH_2"/>
    <property type="match status" value="1"/>
</dbReference>
<comment type="similarity">
    <text evidence="1 8 9">Belongs to the universal ribosomal protein uS3 family.</text>
</comment>
<evidence type="ECO:0000256" key="6">
    <source>
        <dbReference type="ARBA" id="ARBA00024998"/>
    </source>
</evidence>
<evidence type="ECO:0000313" key="12">
    <source>
        <dbReference type="EMBL" id="AQQ72050.1"/>
    </source>
</evidence>
<dbReference type="Proteomes" id="UP000188181">
    <property type="component" value="Chromosome"/>
</dbReference>
<dbReference type="GO" id="GO:0003735">
    <property type="term" value="F:structural constituent of ribosome"/>
    <property type="evidence" value="ECO:0007669"/>
    <property type="project" value="InterPro"/>
</dbReference>
<proteinExistence type="inferred from homology"/>
<evidence type="ECO:0000256" key="9">
    <source>
        <dbReference type="RuleBase" id="RU003624"/>
    </source>
</evidence>
<dbReference type="KEGG" id="pbas:SMSP2_02429"/>
<dbReference type="PANTHER" id="PTHR11760">
    <property type="entry name" value="30S/40S RIBOSOMAL PROTEIN S3"/>
    <property type="match status" value="1"/>
</dbReference>
<dbReference type="NCBIfam" id="TIGR01009">
    <property type="entry name" value="rpsC_bact"/>
    <property type="match status" value="1"/>
</dbReference>
<dbReference type="InterPro" id="IPR005704">
    <property type="entry name" value="Ribosomal_uS3_bac-typ"/>
</dbReference>
<feature type="domain" description="KH type-2" evidence="11">
    <location>
        <begin position="39"/>
        <end position="111"/>
    </location>
</feature>
<evidence type="ECO:0000256" key="10">
    <source>
        <dbReference type="SAM" id="MobiDB-lite"/>
    </source>
</evidence>
<name>A0A1Q2MH84_9BACT</name>
<evidence type="ECO:0000256" key="7">
    <source>
        <dbReference type="ARBA" id="ARBA00035257"/>
    </source>
</evidence>
<evidence type="ECO:0000259" key="11">
    <source>
        <dbReference type="PROSITE" id="PS50823"/>
    </source>
</evidence>
<evidence type="ECO:0000256" key="8">
    <source>
        <dbReference type="HAMAP-Rule" id="MF_01309"/>
    </source>
</evidence>
<dbReference type="STRING" id="1851148.SMSP2_02429"/>
<keyword evidence="2 8" id="KW-0699">rRNA-binding</keyword>